<feature type="compositionally biased region" description="Basic and acidic residues" evidence="1">
    <location>
        <begin position="56"/>
        <end position="70"/>
    </location>
</feature>
<gene>
    <name evidence="3" type="ORF">RRG08_063151</name>
</gene>
<name>A0AAE1DFK3_9GAST</name>
<sequence>MAESQRNVFDVFESIDQINTVDSDVEPNMLESDDEDDSNFDPQSIDEAVGSDSGSDEDHGPPPERRRRLDGPGNGVAGAADAFSDGWSRDLGGYPVSAVFRSAPGLHIPDGVNATTPADFFSLIFTTQLLKLIKRETNRYAATEIARVGAAGKPNSIFKLWKPVTLVDLRGFITILIHMALIDKDRLSYYWSTSPIITTPFAAQIMSRDRFLAIMAFLHVNDNDTYIPRGQPGHAPLHKIQPIYEQLRRTFTSLYTPKQKLCIDEAICPWRGKLRFRVYMKDKPNKWGIKLYELCESSSGYVSDFEIYAADPNLSNKPVDVCVRLMQPYLDRGYWLYTDNYYTCPALAYQLMERGTVSVGTVRHNRVGMPKCLANQSVAKGSSDYRVKAGLCVVKYADKKNVNIITTCHDPTSIVTVTTRTSTKDKPEAVQDYVLNMAGVDRNDQLMSYMPLRHRTQKWWKKLFMHLFSMCLVQAKILYCKKTGSKVCLGEFVIQLGTEMSHNFFAAKAEQQRRRSVVSPAPPAPKPSSASRLIAQHSHYPENIPPTPKKDKPYRACHVCYQRSVKDRGGQKRIDCKRRETRFWCPVCKVPLCATPCFQDFHSRKNFL</sequence>
<dbReference type="PANTHER" id="PTHR46599">
    <property type="entry name" value="PIGGYBAC TRANSPOSABLE ELEMENT-DERIVED PROTEIN 4"/>
    <property type="match status" value="1"/>
</dbReference>
<protein>
    <recommendedName>
        <fullName evidence="2">PiggyBac transposable element-derived protein domain-containing protein</fullName>
    </recommendedName>
</protein>
<dbReference type="EMBL" id="JAWDGP010004032">
    <property type="protein sequence ID" value="KAK3768677.1"/>
    <property type="molecule type" value="Genomic_DNA"/>
</dbReference>
<evidence type="ECO:0000256" key="1">
    <source>
        <dbReference type="SAM" id="MobiDB-lite"/>
    </source>
</evidence>
<keyword evidence="4" id="KW-1185">Reference proteome</keyword>
<dbReference type="Pfam" id="PF13843">
    <property type="entry name" value="DDE_Tnp_1_7"/>
    <property type="match status" value="1"/>
</dbReference>
<dbReference type="PANTHER" id="PTHR46599:SF3">
    <property type="entry name" value="PIGGYBAC TRANSPOSABLE ELEMENT-DERIVED PROTEIN 4"/>
    <property type="match status" value="1"/>
</dbReference>
<dbReference type="AlphaFoldDB" id="A0AAE1DFK3"/>
<evidence type="ECO:0000259" key="2">
    <source>
        <dbReference type="Pfam" id="PF13843"/>
    </source>
</evidence>
<proteinExistence type="predicted"/>
<dbReference type="InterPro" id="IPR029526">
    <property type="entry name" value="PGBD"/>
</dbReference>
<evidence type="ECO:0000313" key="3">
    <source>
        <dbReference type="EMBL" id="KAK3768677.1"/>
    </source>
</evidence>
<comment type="caution">
    <text evidence="3">The sequence shown here is derived from an EMBL/GenBank/DDBJ whole genome shotgun (WGS) entry which is preliminary data.</text>
</comment>
<dbReference type="Proteomes" id="UP001283361">
    <property type="component" value="Unassembled WGS sequence"/>
</dbReference>
<reference evidence="3" key="1">
    <citation type="journal article" date="2023" name="G3 (Bethesda)">
        <title>A reference genome for the long-term kleptoplast-retaining sea slug Elysia crispata morphotype clarki.</title>
        <authorList>
            <person name="Eastman K.E."/>
            <person name="Pendleton A.L."/>
            <person name="Shaikh M.A."/>
            <person name="Suttiyut T."/>
            <person name="Ogas R."/>
            <person name="Tomko P."/>
            <person name="Gavelis G."/>
            <person name="Widhalm J.R."/>
            <person name="Wisecaver J.H."/>
        </authorList>
    </citation>
    <scope>NUCLEOTIDE SEQUENCE</scope>
    <source>
        <strain evidence="3">ECLA1</strain>
    </source>
</reference>
<evidence type="ECO:0000313" key="4">
    <source>
        <dbReference type="Proteomes" id="UP001283361"/>
    </source>
</evidence>
<accession>A0AAE1DFK3</accession>
<organism evidence="3 4">
    <name type="scientific">Elysia crispata</name>
    <name type="common">lettuce slug</name>
    <dbReference type="NCBI Taxonomy" id="231223"/>
    <lineage>
        <taxon>Eukaryota</taxon>
        <taxon>Metazoa</taxon>
        <taxon>Spiralia</taxon>
        <taxon>Lophotrochozoa</taxon>
        <taxon>Mollusca</taxon>
        <taxon>Gastropoda</taxon>
        <taxon>Heterobranchia</taxon>
        <taxon>Euthyneura</taxon>
        <taxon>Panpulmonata</taxon>
        <taxon>Sacoglossa</taxon>
        <taxon>Placobranchoidea</taxon>
        <taxon>Plakobranchidae</taxon>
        <taxon>Elysia</taxon>
    </lineage>
</organism>
<feature type="region of interest" description="Disordered" evidence="1">
    <location>
        <begin position="19"/>
        <end position="75"/>
    </location>
</feature>
<feature type="domain" description="PiggyBac transposable element-derived protein" evidence="2">
    <location>
        <begin position="116"/>
        <end position="473"/>
    </location>
</feature>